<dbReference type="EMBL" id="JAFKCZ010000006">
    <property type="protein sequence ID" value="MBN7796747.1"/>
    <property type="molecule type" value="Genomic_DNA"/>
</dbReference>
<accession>A0A939DFT6</accession>
<keyword evidence="5 7" id="KW-1133">Transmembrane helix</keyword>
<comment type="subcellular location">
    <subcellularLocation>
        <location evidence="1">Cell membrane</location>
        <topology evidence="1">Multi-pass membrane protein</topology>
    </subcellularLocation>
</comment>
<dbReference type="CDD" id="cd06173">
    <property type="entry name" value="MFS_MefA_like"/>
    <property type="match status" value="1"/>
</dbReference>
<dbReference type="InterPro" id="IPR010290">
    <property type="entry name" value="TM_effector"/>
</dbReference>
<keyword evidence="9" id="KW-1185">Reference proteome</keyword>
<keyword evidence="4 7" id="KW-0812">Transmembrane</keyword>
<feature type="transmembrane region" description="Helical" evidence="7">
    <location>
        <begin position="54"/>
        <end position="75"/>
    </location>
</feature>
<comment type="caution">
    <text evidence="8">The sequence shown here is derived from an EMBL/GenBank/DDBJ whole genome shotgun (WGS) entry which is preliminary data.</text>
</comment>
<feature type="transmembrane region" description="Helical" evidence="7">
    <location>
        <begin position="25"/>
        <end position="48"/>
    </location>
</feature>
<dbReference type="RefSeq" id="WP_206560199.1">
    <property type="nucleotide sequence ID" value="NZ_JAFKCZ010000006.1"/>
</dbReference>
<feature type="transmembrane region" description="Helical" evidence="7">
    <location>
        <begin position="383"/>
        <end position="402"/>
    </location>
</feature>
<feature type="transmembrane region" description="Helical" evidence="7">
    <location>
        <begin position="145"/>
        <end position="172"/>
    </location>
</feature>
<feature type="transmembrane region" description="Helical" evidence="7">
    <location>
        <begin position="178"/>
        <end position="198"/>
    </location>
</feature>
<keyword evidence="3" id="KW-1003">Cell membrane</keyword>
<organism evidence="8 9">
    <name type="scientific">Parahaliea mediterranea</name>
    <dbReference type="NCBI Taxonomy" id="651086"/>
    <lineage>
        <taxon>Bacteria</taxon>
        <taxon>Pseudomonadati</taxon>
        <taxon>Pseudomonadota</taxon>
        <taxon>Gammaproteobacteria</taxon>
        <taxon>Cellvibrionales</taxon>
        <taxon>Halieaceae</taxon>
        <taxon>Parahaliea</taxon>
    </lineage>
</organism>
<sequence>MRATPPAPTQPARASPFAEPLFRRYFVASCLSTLGTWITRFLLGWSAWELTHAALWVGITSALMLLPTFVLSPVFGVVSDRVSPRNGMLATLSGQCALAALAALAMYGGVFELSWLLGLAVAVGAISAAHHPLRLALIPRLVGRAALPAAIGVSAIVFNLSRILGPAAAGWLLAHTDAAAAFAVAAALFAGAGLALLLMRGIAAVDHAGDGALLAQLRAGLRFAREHPTIRLLLLLTLVNGLLGRAIIELLPAVSGKLLDGGATTLAVLTGAAGAGSILGGLLLTRLRSDEHALVTMVVGSLFCAAVVLLPVHWAAGQWSLAGVVLLLSLATTTAGTGSQALAQLAVPDEFRGRVLSLWTVVTMGAPAVGGFAMGALADMLGFVPVLVGAALLALLAIALLWQPARLLEHPGTEG</sequence>
<dbReference type="PANTHER" id="PTHR23513:SF11">
    <property type="entry name" value="STAPHYLOFERRIN A TRANSPORTER"/>
    <property type="match status" value="1"/>
</dbReference>
<dbReference type="GO" id="GO:0005886">
    <property type="term" value="C:plasma membrane"/>
    <property type="evidence" value="ECO:0007669"/>
    <property type="project" value="UniProtKB-SubCell"/>
</dbReference>
<proteinExistence type="predicted"/>
<dbReference type="PANTHER" id="PTHR23513">
    <property type="entry name" value="INTEGRAL MEMBRANE EFFLUX PROTEIN-RELATED"/>
    <property type="match status" value="1"/>
</dbReference>
<feature type="transmembrane region" description="Helical" evidence="7">
    <location>
        <begin position="292"/>
        <end position="314"/>
    </location>
</feature>
<reference evidence="8" key="1">
    <citation type="submission" date="2021-02" db="EMBL/GenBank/DDBJ databases">
        <title>PHA producing bacteria isolated from coastal sediment in Guangdong, Shenzhen.</title>
        <authorList>
            <person name="Zheng W."/>
            <person name="Yu S."/>
            <person name="Huang Y."/>
        </authorList>
    </citation>
    <scope>NUCLEOTIDE SEQUENCE</scope>
    <source>
        <strain evidence="8">TN14-10</strain>
    </source>
</reference>
<gene>
    <name evidence="8" type="ORF">JYP50_09105</name>
</gene>
<feature type="transmembrane region" description="Helical" evidence="7">
    <location>
        <begin position="266"/>
        <end position="285"/>
    </location>
</feature>
<feature type="transmembrane region" description="Helical" evidence="7">
    <location>
        <begin position="232"/>
        <end position="254"/>
    </location>
</feature>
<dbReference type="InterPro" id="IPR036259">
    <property type="entry name" value="MFS_trans_sf"/>
</dbReference>
<feature type="transmembrane region" description="Helical" evidence="7">
    <location>
        <begin position="320"/>
        <end position="343"/>
    </location>
</feature>
<evidence type="ECO:0000313" key="9">
    <source>
        <dbReference type="Proteomes" id="UP000664303"/>
    </source>
</evidence>
<evidence type="ECO:0000256" key="4">
    <source>
        <dbReference type="ARBA" id="ARBA00022692"/>
    </source>
</evidence>
<evidence type="ECO:0000256" key="2">
    <source>
        <dbReference type="ARBA" id="ARBA00022448"/>
    </source>
</evidence>
<evidence type="ECO:0000256" key="5">
    <source>
        <dbReference type="ARBA" id="ARBA00022989"/>
    </source>
</evidence>
<dbReference type="SUPFAM" id="SSF103473">
    <property type="entry name" value="MFS general substrate transporter"/>
    <property type="match status" value="1"/>
</dbReference>
<protein>
    <submittedName>
        <fullName evidence="8">MFS transporter</fullName>
    </submittedName>
</protein>
<evidence type="ECO:0000256" key="7">
    <source>
        <dbReference type="SAM" id="Phobius"/>
    </source>
</evidence>
<keyword evidence="6 7" id="KW-0472">Membrane</keyword>
<evidence type="ECO:0000313" key="8">
    <source>
        <dbReference type="EMBL" id="MBN7796747.1"/>
    </source>
</evidence>
<keyword evidence="2" id="KW-0813">Transport</keyword>
<dbReference type="Proteomes" id="UP000664303">
    <property type="component" value="Unassembled WGS sequence"/>
</dbReference>
<feature type="transmembrane region" description="Helical" evidence="7">
    <location>
        <begin position="355"/>
        <end position="377"/>
    </location>
</feature>
<dbReference type="AlphaFoldDB" id="A0A939DFT6"/>
<dbReference type="Pfam" id="PF05977">
    <property type="entry name" value="MFS_3"/>
    <property type="match status" value="1"/>
</dbReference>
<evidence type="ECO:0000256" key="6">
    <source>
        <dbReference type="ARBA" id="ARBA00023136"/>
    </source>
</evidence>
<evidence type="ECO:0000256" key="1">
    <source>
        <dbReference type="ARBA" id="ARBA00004651"/>
    </source>
</evidence>
<name>A0A939DFT6_9GAMM</name>
<feature type="transmembrane region" description="Helical" evidence="7">
    <location>
        <begin position="113"/>
        <end position="133"/>
    </location>
</feature>
<feature type="transmembrane region" description="Helical" evidence="7">
    <location>
        <begin position="87"/>
        <end position="107"/>
    </location>
</feature>
<dbReference type="Gene3D" id="1.20.1250.20">
    <property type="entry name" value="MFS general substrate transporter like domains"/>
    <property type="match status" value="1"/>
</dbReference>
<evidence type="ECO:0000256" key="3">
    <source>
        <dbReference type="ARBA" id="ARBA00022475"/>
    </source>
</evidence>